<name>A0ABV9Q7V6_9BACL</name>
<keyword evidence="2" id="KW-1185">Reference proteome</keyword>
<reference evidence="2" key="1">
    <citation type="journal article" date="2019" name="Int. J. Syst. Evol. Microbiol.">
        <title>The Global Catalogue of Microorganisms (GCM) 10K type strain sequencing project: providing services to taxonomists for standard genome sequencing and annotation.</title>
        <authorList>
            <consortium name="The Broad Institute Genomics Platform"/>
            <consortium name="The Broad Institute Genome Sequencing Center for Infectious Disease"/>
            <person name="Wu L."/>
            <person name="Ma J."/>
        </authorList>
    </citation>
    <scope>NUCLEOTIDE SEQUENCE [LARGE SCALE GENOMIC DNA]</scope>
    <source>
        <strain evidence="2">WYCCWR 12678</strain>
    </source>
</reference>
<proteinExistence type="predicted"/>
<evidence type="ECO:0000313" key="2">
    <source>
        <dbReference type="Proteomes" id="UP001596002"/>
    </source>
</evidence>
<dbReference type="RefSeq" id="WP_380026670.1">
    <property type="nucleotide sequence ID" value="NZ_JBHSHC010000112.1"/>
</dbReference>
<organism evidence="1 2">
    <name type="scientific">Effusibacillus consociatus</name>
    <dbReference type="NCBI Taxonomy" id="1117041"/>
    <lineage>
        <taxon>Bacteria</taxon>
        <taxon>Bacillati</taxon>
        <taxon>Bacillota</taxon>
        <taxon>Bacilli</taxon>
        <taxon>Bacillales</taxon>
        <taxon>Alicyclobacillaceae</taxon>
        <taxon>Effusibacillus</taxon>
    </lineage>
</organism>
<comment type="caution">
    <text evidence="1">The sequence shown here is derived from an EMBL/GenBank/DDBJ whole genome shotgun (WGS) entry which is preliminary data.</text>
</comment>
<gene>
    <name evidence="1" type="ORF">ACFO8Q_15375</name>
</gene>
<accession>A0ABV9Q7V6</accession>
<dbReference type="EMBL" id="JBHSHC010000112">
    <property type="protein sequence ID" value="MFC4768725.1"/>
    <property type="molecule type" value="Genomic_DNA"/>
</dbReference>
<sequence length="61" mass="7302">MTPEIGYLVTAFEDFARIYCPEDSLDAQLNKFIERHPDTEQLKEFIRSKVERKREFAIRLP</sequence>
<dbReference type="Proteomes" id="UP001596002">
    <property type="component" value="Unassembled WGS sequence"/>
</dbReference>
<evidence type="ECO:0000313" key="1">
    <source>
        <dbReference type="EMBL" id="MFC4768725.1"/>
    </source>
</evidence>
<protein>
    <submittedName>
        <fullName evidence="1">Uncharacterized protein</fullName>
    </submittedName>
</protein>